<feature type="region of interest" description="Disordered" evidence="1">
    <location>
        <begin position="281"/>
        <end position="302"/>
    </location>
</feature>
<evidence type="ECO:0000256" key="2">
    <source>
        <dbReference type="SAM" id="SignalP"/>
    </source>
</evidence>
<dbReference type="Gene3D" id="2.70.70.10">
    <property type="entry name" value="Glucose Permease (Domain IIA)"/>
    <property type="match status" value="1"/>
</dbReference>
<dbReference type="CDD" id="cd12797">
    <property type="entry name" value="M23_peptidase"/>
    <property type="match status" value="1"/>
</dbReference>
<organism evidence="3 4">
    <name type="scientific">Bradyrhizobium australiense</name>
    <dbReference type="NCBI Taxonomy" id="2721161"/>
    <lineage>
        <taxon>Bacteria</taxon>
        <taxon>Pseudomonadati</taxon>
        <taxon>Pseudomonadota</taxon>
        <taxon>Alphaproteobacteria</taxon>
        <taxon>Hyphomicrobiales</taxon>
        <taxon>Nitrobacteraceae</taxon>
        <taxon>Bradyrhizobium</taxon>
    </lineage>
</organism>
<protein>
    <submittedName>
        <fullName evidence="3">M23 family metallopeptidase</fullName>
    </submittedName>
</protein>
<dbReference type="Proteomes" id="UP000544122">
    <property type="component" value="Unassembled WGS sequence"/>
</dbReference>
<proteinExistence type="predicted"/>
<feature type="compositionally biased region" description="Polar residues" evidence="1">
    <location>
        <begin position="198"/>
        <end position="225"/>
    </location>
</feature>
<keyword evidence="4" id="KW-1185">Reference proteome</keyword>
<gene>
    <name evidence="3" type="ORF">HCN58_15050</name>
</gene>
<evidence type="ECO:0000256" key="1">
    <source>
        <dbReference type="SAM" id="MobiDB-lite"/>
    </source>
</evidence>
<keyword evidence="2" id="KW-0732">Signal</keyword>
<dbReference type="EMBL" id="JAAVLX010000004">
    <property type="protein sequence ID" value="NOJ40904.1"/>
    <property type="molecule type" value="Genomic_DNA"/>
</dbReference>
<name>A0A7Y4LW96_9BRAD</name>
<comment type="caution">
    <text evidence="3">The sequence shown here is derived from an EMBL/GenBank/DDBJ whole genome shotgun (WGS) entry which is preliminary data.</text>
</comment>
<dbReference type="AlphaFoldDB" id="A0A7Y4LW96"/>
<reference evidence="3 4" key="1">
    <citation type="submission" date="2020-03" db="EMBL/GenBank/DDBJ databases">
        <title>Bradyrhizobium diversity isolated from nodules of Indigofera sp.</title>
        <authorList>
            <person name="Klepa M."/>
            <person name="Helene L."/>
            <person name="Hungria M."/>
        </authorList>
    </citation>
    <scope>NUCLEOTIDE SEQUENCE [LARGE SCALE GENOMIC DNA]</scope>
    <source>
        <strain evidence="3 4">WSM 1791</strain>
    </source>
</reference>
<dbReference type="RefSeq" id="WP_171580130.1">
    <property type="nucleotide sequence ID" value="NZ_JAAVLX010000004.1"/>
</dbReference>
<feature type="region of interest" description="Disordered" evidence="1">
    <location>
        <begin position="197"/>
        <end position="232"/>
    </location>
</feature>
<sequence length="443" mass="46124">MSRKCSVVGVAVLGALSVTPVYAGGLFDKPFDRGGALSIDKPFDKGGALSIDKPLDKGGTLSIDKPLDKGGTLSIDKPLDKGGTLSIDKPLDTGGTLSIDKPLDKGGTLSIDKPLDKGGTLSIDKPFSKGGTLSIDKVDAKTWEAIGVVAAVVVVGWAACIDGCAFVAGIVLDGATVGASGGAVAIPLVAYEFGQSGGPSQNRKSGGPPQNSTDTTSRPSENTAKGSDKDLLAPTKTYPKYYSVKDYPSPEGMANAIPKVSFKSLSDEWADALLQFSYPSPSAKPRVPTAADPAGGVFTSPRSGLTKDADSLYGKGNARRLHAATDYLVKPGTEIYATMTGTVTRIDGHTETNFPMVTIEAIDGTKSRILYVDLDPSLKKGAKVIAGETKIGTAADLSKADEYKGVPNHVHVDYTDRQGRRFDPFLNMYVDDKTSEAAAGKAD</sequence>
<accession>A0A7Y4LW96</accession>
<evidence type="ECO:0000313" key="3">
    <source>
        <dbReference type="EMBL" id="NOJ40904.1"/>
    </source>
</evidence>
<feature type="chain" id="PRO_5031470233" evidence="2">
    <location>
        <begin position="24"/>
        <end position="443"/>
    </location>
</feature>
<dbReference type="InterPro" id="IPR011055">
    <property type="entry name" value="Dup_hybrid_motif"/>
</dbReference>
<evidence type="ECO:0000313" key="4">
    <source>
        <dbReference type="Proteomes" id="UP000544122"/>
    </source>
</evidence>
<feature type="signal peptide" evidence="2">
    <location>
        <begin position="1"/>
        <end position="23"/>
    </location>
</feature>